<sequence>QQLEGEISVRKDDKIFIESKPEYEGWLVAKGRDGYGLVPETYVQLLSSMATPIDQGSIKNHGNMTDNSLEKKKKQLNNSNSIPSTPGAVDDEADYFSDDE</sequence>
<name>A0A820JMW9_9BILA</name>
<dbReference type="EMBL" id="CAJOBB010016430">
    <property type="protein sequence ID" value="CAF4328477.1"/>
    <property type="molecule type" value="Genomic_DNA"/>
</dbReference>
<evidence type="ECO:0000259" key="4">
    <source>
        <dbReference type="PROSITE" id="PS50002"/>
    </source>
</evidence>
<dbReference type="InterPro" id="IPR036028">
    <property type="entry name" value="SH3-like_dom_sf"/>
</dbReference>
<evidence type="ECO:0000256" key="3">
    <source>
        <dbReference type="SAM" id="MobiDB-lite"/>
    </source>
</evidence>
<feature type="compositionally biased region" description="Acidic residues" evidence="3">
    <location>
        <begin position="89"/>
        <end position="100"/>
    </location>
</feature>
<gene>
    <name evidence="5" type="ORF">KXQ929_LOCUS47034</name>
</gene>
<evidence type="ECO:0000256" key="1">
    <source>
        <dbReference type="ARBA" id="ARBA00022443"/>
    </source>
</evidence>
<dbReference type="PROSITE" id="PS50002">
    <property type="entry name" value="SH3"/>
    <property type="match status" value="1"/>
</dbReference>
<organism evidence="5 6">
    <name type="scientific">Adineta steineri</name>
    <dbReference type="NCBI Taxonomy" id="433720"/>
    <lineage>
        <taxon>Eukaryota</taxon>
        <taxon>Metazoa</taxon>
        <taxon>Spiralia</taxon>
        <taxon>Gnathifera</taxon>
        <taxon>Rotifera</taxon>
        <taxon>Eurotatoria</taxon>
        <taxon>Bdelloidea</taxon>
        <taxon>Adinetida</taxon>
        <taxon>Adinetidae</taxon>
        <taxon>Adineta</taxon>
    </lineage>
</organism>
<protein>
    <recommendedName>
        <fullName evidence="4">SH3 domain-containing protein</fullName>
    </recommendedName>
</protein>
<evidence type="ECO:0000313" key="5">
    <source>
        <dbReference type="EMBL" id="CAF4328477.1"/>
    </source>
</evidence>
<evidence type="ECO:0000256" key="2">
    <source>
        <dbReference type="PROSITE-ProRule" id="PRU00192"/>
    </source>
</evidence>
<dbReference type="SUPFAM" id="SSF50044">
    <property type="entry name" value="SH3-domain"/>
    <property type="match status" value="1"/>
</dbReference>
<dbReference type="AlphaFoldDB" id="A0A820JMW9"/>
<proteinExistence type="predicted"/>
<dbReference type="Proteomes" id="UP000663868">
    <property type="component" value="Unassembled WGS sequence"/>
</dbReference>
<feature type="non-terminal residue" evidence="5">
    <location>
        <position position="100"/>
    </location>
</feature>
<feature type="region of interest" description="Disordered" evidence="3">
    <location>
        <begin position="53"/>
        <end position="100"/>
    </location>
</feature>
<comment type="caution">
    <text evidence="5">The sequence shown here is derived from an EMBL/GenBank/DDBJ whole genome shotgun (WGS) entry which is preliminary data.</text>
</comment>
<evidence type="ECO:0000313" key="6">
    <source>
        <dbReference type="Proteomes" id="UP000663868"/>
    </source>
</evidence>
<accession>A0A820JMW9</accession>
<dbReference type="Gene3D" id="2.30.30.40">
    <property type="entry name" value="SH3 Domains"/>
    <property type="match status" value="1"/>
</dbReference>
<feature type="compositionally biased region" description="Polar residues" evidence="3">
    <location>
        <begin position="57"/>
        <end position="67"/>
    </location>
</feature>
<reference evidence="5" key="1">
    <citation type="submission" date="2021-02" db="EMBL/GenBank/DDBJ databases">
        <authorList>
            <person name="Nowell W R."/>
        </authorList>
    </citation>
    <scope>NUCLEOTIDE SEQUENCE</scope>
</reference>
<feature type="domain" description="SH3" evidence="4">
    <location>
        <begin position="1"/>
        <end position="48"/>
    </location>
</feature>
<keyword evidence="1 2" id="KW-0728">SH3 domain</keyword>
<dbReference type="InterPro" id="IPR001452">
    <property type="entry name" value="SH3_domain"/>
</dbReference>